<feature type="domain" description="Methyltransferase" evidence="1">
    <location>
        <begin position="81"/>
        <end position="171"/>
    </location>
</feature>
<dbReference type="Proteomes" id="UP000034820">
    <property type="component" value="Unassembled WGS sequence"/>
</dbReference>
<dbReference type="Proteomes" id="UP000034944">
    <property type="component" value="Unassembled WGS sequence"/>
</dbReference>
<dbReference type="Pfam" id="PF13649">
    <property type="entry name" value="Methyltransf_25"/>
    <property type="match status" value="1"/>
</dbReference>
<dbReference type="Gene3D" id="3.40.50.150">
    <property type="entry name" value="Vaccinia Virus protein VP39"/>
    <property type="match status" value="1"/>
</dbReference>
<dbReference type="EMBL" id="JJPY01000099">
    <property type="protein sequence ID" value="KKH06673.1"/>
    <property type="molecule type" value="Genomic_DNA"/>
</dbReference>
<dbReference type="EMBL" id="JJPN01000009">
    <property type="protein sequence ID" value="KKG75431.1"/>
    <property type="molecule type" value="Genomic_DNA"/>
</dbReference>
<evidence type="ECO:0000313" key="3">
    <source>
        <dbReference type="EMBL" id="KKG77441.1"/>
    </source>
</evidence>
<dbReference type="PATRIC" id="fig|2209.71.peg.3072"/>
<dbReference type="AlphaFoldDB" id="A0A0F8HL56"/>
<dbReference type="CDD" id="cd02440">
    <property type="entry name" value="AdoMet_MTases"/>
    <property type="match status" value="1"/>
</dbReference>
<dbReference type="EMBL" id="JJPQ01000181">
    <property type="protein sequence ID" value="KKG77441.1"/>
    <property type="molecule type" value="Genomic_DNA"/>
</dbReference>
<organism evidence="3 6">
    <name type="scientific">Methanosarcina mazei</name>
    <name type="common">Methanosarcina frisia</name>
    <dbReference type="NCBI Taxonomy" id="2209"/>
    <lineage>
        <taxon>Archaea</taxon>
        <taxon>Methanobacteriati</taxon>
        <taxon>Methanobacteriota</taxon>
        <taxon>Stenosarchaea group</taxon>
        <taxon>Methanomicrobia</taxon>
        <taxon>Methanosarcinales</taxon>
        <taxon>Methanosarcinaceae</taxon>
        <taxon>Methanosarcina</taxon>
    </lineage>
</organism>
<accession>A0A0F8HL56</accession>
<evidence type="ECO:0000313" key="9">
    <source>
        <dbReference type="Proteomes" id="UP000034944"/>
    </source>
</evidence>
<evidence type="ECO:0000313" key="7">
    <source>
        <dbReference type="Proteomes" id="UP000034074"/>
    </source>
</evidence>
<evidence type="ECO:0000259" key="1">
    <source>
        <dbReference type="Pfam" id="PF13649"/>
    </source>
</evidence>
<evidence type="ECO:0000313" key="5">
    <source>
        <dbReference type="EMBL" id="KKH07813.1"/>
    </source>
</evidence>
<dbReference type="Proteomes" id="UP000033889">
    <property type="component" value="Unassembled WGS sequence"/>
</dbReference>
<evidence type="ECO:0000313" key="2">
    <source>
        <dbReference type="EMBL" id="KKG75431.1"/>
    </source>
</evidence>
<sequence>MKPVNWKLTKFLWYQPIMRGYFVTDKTRVIKFWNTMGINAANSSSYFKHRSVAVCDNYCETRLLEDVLSFNISDKSDVFSLDLGSGLGRFTRILSKYSSNVTSIEPAENLYNEQKKLLYDLDNVSMHQLDFESYNDSKKFDAVVISGVLLYYSEDGLRRIFGKLKSHMNPGCVVVVRDFITPKGIMNTGIDADDQSYFRDIAYWKQFLQDYNISIEEVFQCRPSYLSRFKGLLKPKKMSTKDQVRDSPTSREVNGFISLVKKSYALRVLELPPVRWVLYRRLRSARRRCRIDFTFDTQNVFMVLKFDCF</sequence>
<dbReference type="SUPFAM" id="SSF53335">
    <property type="entry name" value="S-adenosyl-L-methionine-dependent methyltransferases"/>
    <property type="match status" value="1"/>
</dbReference>
<evidence type="ECO:0000313" key="4">
    <source>
        <dbReference type="EMBL" id="KKH06673.1"/>
    </source>
</evidence>
<proteinExistence type="predicted"/>
<evidence type="ECO:0000313" key="6">
    <source>
        <dbReference type="Proteomes" id="UP000033889"/>
    </source>
</evidence>
<name>A0A0F8HL56_METMZ</name>
<protein>
    <recommendedName>
        <fullName evidence="1">Methyltransferase domain-containing protein</fullName>
    </recommendedName>
</protein>
<gene>
    <name evidence="2" type="ORF">DU46_13970</name>
    <name evidence="4" type="ORF">DU51_02635</name>
    <name evidence="3" type="ORF">DU61_03890</name>
    <name evidence="5" type="ORF">DU62_03075</name>
</gene>
<reference evidence="6 7" key="1">
    <citation type="journal article" date="2015" name="ISME J.">
        <title>Genomic and phenotypic differentiation among Methanosarcina mazei populations from Columbia River sediment.</title>
        <authorList>
            <person name="Youngblut N.D."/>
            <person name="Wirth J.S."/>
            <person name="Henriksen J.R."/>
            <person name="Smith M."/>
            <person name="Simon H."/>
            <person name="Metcalf W.W."/>
            <person name="Whitaker R.J."/>
        </authorList>
    </citation>
    <scope>NUCLEOTIDE SEQUENCE [LARGE SCALE GENOMIC DNA]</scope>
    <source>
        <strain evidence="2 7">3.H.A.1A.2</strain>
        <strain evidence="3 6">3.H.A.2.5</strain>
        <strain evidence="4 8">3.H.T.1A.1</strain>
        <strain evidence="5 9">3.H.T.1A.2</strain>
    </source>
</reference>
<dbReference type="Proteomes" id="UP000034074">
    <property type="component" value="Unassembled WGS sequence"/>
</dbReference>
<dbReference type="EMBL" id="JJPZ01000135">
    <property type="protein sequence ID" value="KKH07813.1"/>
    <property type="molecule type" value="Genomic_DNA"/>
</dbReference>
<evidence type="ECO:0000313" key="8">
    <source>
        <dbReference type="Proteomes" id="UP000034820"/>
    </source>
</evidence>
<dbReference type="InterPro" id="IPR041698">
    <property type="entry name" value="Methyltransf_25"/>
</dbReference>
<dbReference type="InterPro" id="IPR029063">
    <property type="entry name" value="SAM-dependent_MTases_sf"/>
</dbReference>
<comment type="caution">
    <text evidence="3">The sequence shown here is derived from an EMBL/GenBank/DDBJ whole genome shotgun (WGS) entry which is preliminary data.</text>
</comment>